<evidence type="ECO:0000256" key="5">
    <source>
        <dbReference type="ARBA" id="ARBA00023237"/>
    </source>
</evidence>
<comment type="similarity">
    <text evidence="2">Belongs to the SusD family.</text>
</comment>
<evidence type="ECO:0000256" key="6">
    <source>
        <dbReference type="PROSITE-ProRule" id="PRU00339"/>
    </source>
</evidence>
<dbReference type="Proteomes" id="UP001500101">
    <property type="component" value="Unassembled WGS sequence"/>
</dbReference>
<evidence type="ECO:0000313" key="10">
    <source>
        <dbReference type="Proteomes" id="UP001500101"/>
    </source>
</evidence>
<dbReference type="EMBL" id="BAAAZI010000011">
    <property type="protein sequence ID" value="GAA4144457.1"/>
    <property type="molecule type" value="Genomic_DNA"/>
</dbReference>
<reference evidence="10" key="1">
    <citation type="journal article" date="2019" name="Int. J. Syst. Evol. Microbiol.">
        <title>The Global Catalogue of Microorganisms (GCM) 10K type strain sequencing project: providing services to taxonomists for standard genome sequencing and annotation.</title>
        <authorList>
            <consortium name="The Broad Institute Genomics Platform"/>
            <consortium name="The Broad Institute Genome Sequencing Center for Infectious Disease"/>
            <person name="Wu L."/>
            <person name="Ma J."/>
        </authorList>
    </citation>
    <scope>NUCLEOTIDE SEQUENCE [LARGE SCALE GENOMIC DNA]</scope>
    <source>
        <strain evidence="10">JCM 16704</strain>
    </source>
</reference>
<dbReference type="InterPro" id="IPR033985">
    <property type="entry name" value="SusD-like_N"/>
</dbReference>
<dbReference type="InterPro" id="IPR012944">
    <property type="entry name" value="SusD_RagB_dom"/>
</dbReference>
<dbReference type="InterPro" id="IPR011990">
    <property type="entry name" value="TPR-like_helical_dom_sf"/>
</dbReference>
<evidence type="ECO:0000256" key="1">
    <source>
        <dbReference type="ARBA" id="ARBA00004442"/>
    </source>
</evidence>
<dbReference type="PROSITE" id="PS50005">
    <property type="entry name" value="TPR"/>
    <property type="match status" value="1"/>
</dbReference>
<keyword evidence="10" id="KW-1185">Reference proteome</keyword>
<organism evidence="9 10">
    <name type="scientific">Sphingobacterium kyonggiense</name>
    <dbReference type="NCBI Taxonomy" id="714075"/>
    <lineage>
        <taxon>Bacteria</taxon>
        <taxon>Pseudomonadati</taxon>
        <taxon>Bacteroidota</taxon>
        <taxon>Sphingobacteriia</taxon>
        <taxon>Sphingobacteriales</taxon>
        <taxon>Sphingobacteriaceae</taxon>
        <taxon>Sphingobacterium</taxon>
    </lineage>
</organism>
<comment type="subcellular location">
    <subcellularLocation>
        <location evidence="1">Cell outer membrane</location>
    </subcellularLocation>
</comment>
<gene>
    <name evidence="9" type="ORF">GCM10022216_27450</name>
</gene>
<feature type="repeat" description="TPR" evidence="6">
    <location>
        <begin position="197"/>
        <end position="230"/>
    </location>
</feature>
<proteinExistence type="inferred from homology"/>
<sequence length="447" mass="50922">MKDFLEERYNFSQVIPESLEDYQAIMDNGMVINYFTASGLGILGGDEIYIRDIIYNANHPTFEKNAYTWQKDIFGTEEVGEWNHAYKRVLHANIVIDGLSDMEIDASEGSTRNSILGSALFVRAFTFFQLSQVFCKQYDPMTSGSDLGIPLRLEADVNIVEKRASLEETFRQIIGDLEKAIPLLPHSTLVRERPNKGAALALLARVYLQQSNYEKALEYAELALSENSTLIDFNDLDNLGQPNPSGSYFTFDGIRETNPEILFMSSSVTLSMVTSFLGGSLTIDTILLKSYAENDLRKQAYFGKRNDTDAFIGSYTGVPLWFTGLAVDELYLIKAESACRLHQLPISLEALNQLLISRYDLTFETIEIADQKLLLERILEERRKELFFRGLRWSDLKRLNREPEFAKVLKRKVNGEEYELPPNSNLYVLPIPYKSILQSGLEDNPRE</sequence>
<dbReference type="InterPro" id="IPR019734">
    <property type="entry name" value="TPR_rpt"/>
</dbReference>
<keyword evidence="6" id="KW-0802">TPR repeat</keyword>
<evidence type="ECO:0000259" key="8">
    <source>
        <dbReference type="Pfam" id="PF14322"/>
    </source>
</evidence>
<evidence type="ECO:0008006" key="11">
    <source>
        <dbReference type="Google" id="ProtNLM"/>
    </source>
</evidence>
<dbReference type="Pfam" id="PF07980">
    <property type="entry name" value="SusD_RagB"/>
    <property type="match status" value="1"/>
</dbReference>
<keyword evidence="3" id="KW-0732">Signal</keyword>
<feature type="domain" description="RagB/SusD" evidence="7">
    <location>
        <begin position="329"/>
        <end position="436"/>
    </location>
</feature>
<feature type="domain" description="SusD-like N-terminal" evidence="8">
    <location>
        <begin position="4"/>
        <end position="208"/>
    </location>
</feature>
<accession>A0ABP7Z074</accession>
<dbReference type="SUPFAM" id="SSF48452">
    <property type="entry name" value="TPR-like"/>
    <property type="match status" value="1"/>
</dbReference>
<evidence type="ECO:0000256" key="4">
    <source>
        <dbReference type="ARBA" id="ARBA00023136"/>
    </source>
</evidence>
<name>A0ABP7Z074_9SPHI</name>
<comment type="caution">
    <text evidence="9">The sequence shown here is derived from an EMBL/GenBank/DDBJ whole genome shotgun (WGS) entry which is preliminary data.</text>
</comment>
<protein>
    <recommendedName>
        <fullName evidence="11">SusD-like starch-binding protein associating with outer membrane</fullName>
    </recommendedName>
</protein>
<dbReference type="Pfam" id="PF14322">
    <property type="entry name" value="SusD-like_3"/>
    <property type="match status" value="1"/>
</dbReference>
<evidence type="ECO:0000259" key="7">
    <source>
        <dbReference type="Pfam" id="PF07980"/>
    </source>
</evidence>
<keyword evidence="4" id="KW-0472">Membrane</keyword>
<evidence type="ECO:0000256" key="2">
    <source>
        <dbReference type="ARBA" id="ARBA00006275"/>
    </source>
</evidence>
<dbReference type="Gene3D" id="1.25.40.390">
    <property type="match status" value="1"/>
</dbReference>
<evidence type="ECO:0000313" key="9">
    <source>
        <dbReference type="EMBL" id="GAA4144457.1"/>
    </source>
</evidence>
<evidence type="ECO:0000256" key="3">
    <source>
        <dbReference type="ARBA" id="ARBA00022729"/>
    </source>
</evidence>
<keyword evidence="5" id="KW-0998">Cell outer membrane</keyword>